<dbReference type="RefSeq" id="WP_319078804.1">
    <property type="nucleotide sequence ID" value="NZ_JAMYEC010000016.1"/>
</dbReference>
<evidence type="ECO:0000313" key="4">
    <source>
        <dbReference type="EMBL" id="MDX2336510.1"/>
    </source>
</evidence>
<dbReference type="InterPro" id="IPR008523">
    <property type="entry name" value="DUF805"/>
</dbReference>
<keyword evidence="5" id="KW-1185">Reference proteome</keyword>
<accession>A0ABU4KV53</accession>
<feature type="region of interest" description="Disordered" evidence="1">
    <location>
        <begin position="154"/>
        <end position="187"/>
    </location>
</feature>
<dbReference type="Pfam" id="PF09851">
    <property type="entry name" value="SHOCT"/>
    <property type="match status" value="1"/>
</dbReference>
<dbReference type="PANTHER" id="PTHR34980">
    <property type="entry name" value="INNER MEMBRANE PROTEIN-RELATED-RELATED"/>
    <property type="match status" value="1"/>
</dbReference>
<reference evidence="4 5" key="1">
    <citation type="journal article" date="2023" name="FEMS Microbes">
        <title>Whole genomes of deep-sea sponge-associated bacteria exhibit high novel natural product potential.</title>
        <authorList>
            <person name="Hesketh-Best P.J."/>
            <person name="January G.G."/>
            <person name="Koch M.J."/>
            <person name="Warburton P.J."/>
            <person name="Howell K.L."/>
            <person name="Upton M."/>
        </authorList>
    </citation>
    <scope>NUCLEOTIDE SEQUENCE [LARGE SCALE GENOMIC DNA]</scope>
    <source>
        <strain evidence="4 5">PC206-O</strain>
    </source>
</reference>
<evidence type="ECO:0000256" key="2">
    <source>
        <dbReference type="SAM" id="Phobius"/>
    </source>
</evidence>
<feature type="transmembrane region" description="Helical" evidence="2">
    <location>
        <begin position="89"/>
        <end position="109"/>
    </location>
</feature>
<name>A0ABU4KV53_BREVE</name>
<keyword evidence="2" id="KW-1133">Transmembrane helix</keyword>
<feature type="transmembrane region" description="Helical" evidence="2">
    <location>
        <begin position="57"/>
        <end position="77"/>
    </location>
</feature>
<feature type="compositionally biased region" description="Polar residues" evidence="1">
    <location>
        <begin position="160"/>
        <end position="176"/>
    </location>
</feature>
<keyword evidence="2" id="KW-0472">Membrane</keyword>
<feature type="transmembrane region" description="Helical" evidence="2">
    <location>
        <begin position="22"/>
        <end position="45"/>
    </location>
</feature>
<comment type="caution">
    <text evidence="4">The sequence shown here is derived from an EMBL/GenBank/DDBJ whole genome shotgun (WGS) entry which is preliminary data.</text>
</comment>
<feature type="domain" description="SHOCT" evidence="3">
    <location>
        <begin position="190"/>
        <end position="217"/>
    </location>
</feature>
<organism evidence="4 5">
    <name type="scientific">Brevundimonas vesicularis</name>
    <name type="common">Pseudomonas vesicularis</name>
    <dbReference type="NCBI Taxonomy" id="41276"/>
    <lineage>
        <taxon>Bacteria</taxon>
        <taxon>Pseudomonadati</taxon>
        <taxon>Pseudomonadota</taxon>
        <taxon>Alphaproteobacteria</taxon>
        <taxon>Caulobacterales</taxon>
        <taxon>Caulobacteraceae</taxon>
        <taxon>Brevundimonas</taxon>
    </lineage>
</organism>
<gene>
    <name evidence="4" type="ORF">NJD11_16360</name>
</gene>
<evidence type="ECO:0000256" key="1">
    <source>
        <dbReference type="SAM" id="MobiDB-lite"/>
    </source>
</evidence>
<evidence type="ECO:0000259" key="3">
    <source>
        <dbReference type="Pfam" id="PF09851"/>
    </source>
</evidence>
<dbReference type="EMBL" id="JAMYEC010000016">
    <property type="protein sequence ID" value="MDX2336510.1"/>
    <property type="molecule type" value="Genomic_DNA"/>
</dbReference>
<dbReference type="Proteomes" id="UP001272940">
    <property type="component" value="Unassembled WGS sequence"/>
</dbReference>
<sequence length="221" mass="24706">MTMFAALSRYADFNGRGSRSEYWLFALLLCIIFPITIILDVLIFGQAGYDEYGTQTPLFIFSTIAYLGIIIPSYSAAVRRLHDTNRSGWWLLISFVPLVGGILLLVWSCQKGDPRRNRFGPPPRETPGRIEDCGPLTYDSRYAPSSQPAAQYQPLGGQDSFINQPSSRPFSPQASPSKPELKSSDDGWMDRLEQMAKLRDQGILTDEEFAVEKAALLSSLK</sequence>
<dbReference type="Pfam" id="PF05656">
    <property type="entry name" value="DUF805"/>
    <property type="match status" value="1"/>
</dbReference>
<keyword evidence="2" id="KW-0812">Transmembrane</keyword>
<dbReference type="PANTHER" id="PTHR34980:SF2">
    <property type="entry name" value="INNER MEMBRANE PROTEIN YHAH-RELATED"/>
    <property type="match status" value="1"/>
</dbReference>
<dbReference type="InterPro" id="IPR018649">
    <property type="entry name" value="SHOCT"/>
</dbReference>
<evidence type="ECO:0000313" key="5">
    <source>
        <dbReference type="Proteomes" id="UP001272940"/>
    </source>
</evidence>
<proteinExistence type="predicted"/>
<protein>
    <submittedName>
        <fullName evidence="4">DUF805 domain-containing protein</fullName>
    </submittedName>
</protein>